<organism evidence="1 2">
    <name type="scientific">Nocardioides islandensis</name>
    <dbReference type="NCBI Taxonomy" id="433663"/>
    <lineage>
        <taxon>Bacteria</taxon>
        <taxon>Bacillati</taxon>
        <taxon>Actinomycetota</taxon>
        <taxon>Actinomycetes</taxon>
        <taxon>Propionibacteriales</taxon>
        <taxon>Nocardioidaceae</taxon>
        <taxon>Nocardioides</taxon>
    </lineage>
</organism>
<dbReference type="Proteomes" id="UP000640489">
    <property type="component" value="Unassembled WGS sequence"/>
</dbReference>
<dbReference type="GO" id="GO:0016301">
    <property type="term" value="F:kinase activity"/>
    <property type="evidence" value="ECO:0007669"/>
    <property type="project" value="UniProtKB-KW"/>
</dbReference>
<reference evidence="1" key="1">
    <citation type="submission" date="2020-11" db="EMBL/GenBank/DDBJ databases">
        <title>Nocardioides sp. nov., isolated from Soil of Cynanchum wilfordii Hemsley rhizosphere.</title>
        <authorList>
            <person name="Lee J.-S."/>
            <person name="Suh M.K."/>
            <person name="Kim J.-S."/>
        </authorList>
    </citation>
    <scope>NUCLEOTIDE SEQUENCE</scope>
    <source>
        <strain evidence="1">KCTC 19275</strain>
    </source>
</reference>
<dbReference type="GO" id="GO:0016773">
    <property type="term" value="F:phosphotransferase activity, alcohol group as acceptor"/>
    <property type="evidence" value="ECO:0007669"/>
    <property type="project" value="InterPro"/>
</dbReference>
<accession>A0A930YD53</accession>
<dbReference type="GO" id="GO:0019748">
    <property type="term" value="P:secondary metabolic process"/>
    <property type="evidence" value="ECO:0007669"/>
    <property type="project" value="InterPro"/>
</dbReference>
<sequence>MIEVPPGLLGSPRFWHDPAGLAWLDRLPALVETTCAEWGLRVDGAPRHGSNALVLPVASDGGPAVLRLTPPDARAAEDLRALRFWADGPVVGVLRASEDGSRLLLERLDPDRSLATRPPDEVAQVLGRLVTALAVTDPPADAPSTAGAAAELAEHGRRRWHASGRAVPAEVLGAAVGLASDLAVDDEGLATNGDLHADQVLRDPAGAWRVVDPVLMRGDPAYDLARAVWTTVDRLPDAGAILGFTDRLVGATGLDRSRAEAWLIVRTVAYWLWCLEAGLTEDPVRCARFVAAFADD</sequence>
<dbReference type="EMBL" id="JADKPN010000006">
    <property type="protein sequence ID" value="MBF4763871.1"/>
    <property type="molecule type" value="Genomic_DNA"/>
</dbReference>
<dbReference type="AlphaFoldDB" id="A0A930YD53"/>
<keyword evidence="1" id="KW-0808">Transferase</keyword>
<dbReference type="Pfam" id="PF04655">
    <property type="entry name" value="APH_6_hur"/>
    <property type="match status" value="1"/>
</dbReference>
<comment type="caution">
    <text evidence="1">The sequence shown here is derived from an EMBL/GenBank/DDBJ whole genome shotgun (WGS) entry which is preliminary data.</text>
</comment>
<evidence type="ECO:0000313" key="1">
    <source>
        <dbReference type="EMBL" id="MBF4763871.1"/>
    </source>
</evidence>
<dbReference type="SUPFAM" id="SSF56112">
    <property type="entry name" value="Protein kinase-like (PK-like)"/>
    <property type="match status" value="1"/>
</dbReference>
<protein>
    <submittedName>
        <fullName evidence="1">Kinase</fullName>
    </submittedName>
</protein>
<evidence type="ECO:0000313" key="2">
    <source>
        <dbReference type="Proteomes" id="UP000640489"/>
    </source>
</evidence>
<name>A0A930YD53_9ACTN</name>
<dbReference type="InterPro" id="IPR011009">
    <property type="entry name" value="Kinase-like_dom_sf"/>
</dbReference>
<keyword evidence="1" id="KW-0418">Kinase</keyword>
<proteinExistence type="predicted"/>
<dbReference type="InterPro" id="IPR006748">
    <property type="entry name" value="NH2Glyco/OHUrea_AB-resist_kin"/>
</dbReference>
<keyword evidence="2" id="KW-1185">Reference proteome</keyword>
<gene>
    <name evidence="1" type="ORF">ISU07_12110</name>
</gene>